<organism evidence="1 2">
    <name type="scientific">Shimia sagamensis</name>
    <dbReference type="NCBI Taxonomy" id="1566352"/>
    <lineage>
        <taxon>Bacteria</taxon>
        <taxon>Pseudomonadati</taxon>
        <taxon>Pseudomonadota</taxon>
        <taxon>Alphaproteobacteria</taxon>
        <taxon>Rhodobacterales</taxon>
        <taxon>Roseobacteraceae</taxon>
    </lineage>
</organism>
<keyword evidence="2" id="KW-1185">Reference proteome</keyword>
<dbReference type="Proteomes" id="UP001157961">
    <property type="component" value="Unassembled WGS sequence"/>
</dbReference>
<comment type="caution">
    <text evidence="1">The sequence shown here is derived from an EMBL/GenBank/DDBJ whole genome shotgun (WGS) entry which is preliminary data.</text>
</comment>
<evidence type="ECO:0000313" key="2">
    <source>
        <dbReference type="Proteomes" id="UP001157961"/>
    </source>
</evidence>
<proteinExistence type="predicted"/>
<dbReference type="EMBL" id="FXTY01000004">
    <property type="protein sequence ID" value="SMP22374.1"/>
    <property type="molecule type" value="Genomic_DNA"/>
</dbReference>
<reference evidence="1 2" key="1">
    <citation type="submission" date="2017-05" db="EMBL/GenBank/DDBJ databases">
        <authorList>
            <person name="Varghese N."/>
            <person name="Submissions S."/>
        </authorList>
    </citation>
    <scope>NUCLEOTIDE SEQUENCE [LARGE SCALE GENOMIC DNA]</scope>
    <source>
        <strain evidence="1 2">DSM 29734</strain>
    </source>
</reference>
<evidence type="ECO:0000313" key="1">
    <source>
        <dbReference type="EMBL" id="SMP22374.1"/>
    </source>
</evidence>
<sequence>MNFYLLPSRPTEPQPMSSYAKEREIFLAKAQALKKRRQLRRFAMLKLWLRDPRRASQRVLNRFHKGADHANVLHPRRAFDT</sequence>
<name>A0ABY1NZ03_9RHOB</name>
<accession>A0ABY1NZ03</accession>
<gene>
    <name evidence="1" type="ORF">SAMN06265373_104185</name>
</gene>
<evidence type="ECO:0008006" key="3">
    <source>
        <dbReference type="Google" id="ProtNLM"/>
    </source>
</evidence>
<protein>
    <recommendedName>
        <fullName evidence="3">Transposase</fullName>
    </recommendedName>
</protein>